<organism evidence="1 2">
    <name type="scientific">Caldibacillus debilis</name>
    <dbReference type="NCBI Taxonomy" id="301148"/>
    <lineage>
        <taxon>Bacteria</taxon>
        <taxon>Bacillati</taxon>
        <taxon>Bacillota</taxon>
        <taxon>Bacilli</taxon>
        <taxon>Bacillales</taxon>
        <taxon>Bacillaceae</taxon>
        <taxon>Caldibacillus</taxon>
    </lineage>
</organism>
<comment type="caution">
    <text evidence="1">The sequence shown here is derived from an EMBL/GenBank/DDBJ whole genome shotgun (WGS) entry which is preliminary data.</text>
</comment>
<dbReference type="Proteomes" id="UP000075683">
    <property type="component" value="Unassembled WGS sequence"/>
</dbReference>
<evidence type="ECO:0000313" key="2">
    <source>
        <dbReference type="Proteomes" id="UP000075683"/>
    </source>
</evidence>
<dbReference type="AlphaFoldDB" id="A0A150LLW3"/>
<sequence length="38" mass="4618">MAGVSNQSFRWMLRKYTKAWAVFFFGRISFMNGRKRQN</sequence>
<protein>
    <submittedName>
        <fullName evidence="1">Uncharacterized protein</fullName>
    </submittedName>
</protein>
<proteinExistence type="predicted"/>
<reference evidence="1 2" key="1">
    <citation type="submission" date="2016-01" db="EMBL/GenBank/DDBJ databases">
        <title>Draft Genome Sequences of Seven Thermophilic Sporeformers Isolated from Foods.</title>
        <authorList>
            <person name="Berendsen E.M."/>
            <person name="Wells-Bennik M.H."/>
            <person name="Krawcyk A.O."/>
            <person name="De Jong A."/>
            <person name="Holsappel S."/>
            <person name="Eijlander R.T."/>
            <person name="Kuipers O.P."/>
        </authorList>
    </citation>
    <scope>NUCLEOTIDE SEQUENCE [LARGE SCALE GENOMIC DNA]</scope>
    <source>
        <strain evidence="1 2">B4135</strain>
    </source>
</reference>
<name>A0A150LLW3_9BACI</name>
<evidence type="ECO:0000313" key="1">
    <source>
        <dbReference type="EMBL" id="KYD12762.1"/>
    </source>
</evidence>
<accession>A0A150LLW3</accession>
<dbReference type="EMBL" id="LQYT01000090">
    <property type="protein sequence ID" value="KYD12762.1"/>
    <property type="molecule type" value="Genomic_DNA"/>
</dbReference>
<gene>
    <name evidence="1" type="ORF">B4135_0361</name>
</gene>